<proteinExistence type="predicted"/>
<sequence>MRAVDKRDVGSISPSLLFLMAMLLIFNSKRCGAAVLVEKNDTSSGCGGQIEDGYGMELEVLTESYVHRVLQSRNGGSTTAVTNNPKGTLSCGKGKPYGSCLGDKKAARDCPTFRRDCKKS</sequence>
<comment type="caution">
    <text evidence="2">The sequence shown here is derived from an EMBL/GenBank/DDBJ whole genome shotgun (WGS) entry which is preliminary data.</text>
</comment>
<feature type="chain" id="PRO_5045083626" description="Rapid ALkalinization Factor" evidence="1">
    <location>
        <begin position="34"/>
        <end position="120"/>
    </location>
</feature>
<organism evidence="2 3">
    <name type="scientific">Hibiscus sabdariffa</name>
    <name type="common">roselle</name>
    <dbReference type="NCBI Taxonomy" id="183260"/>
    <lineage>
        <taxon>Eukaryota</taxon>
        <taxon>Viridiplantae</taxon>
        <taxon>Streptophyta</taxon>
        <taxon>Embryophyta</taxon>
        <taxon>Tracheophyta</taxon>
        <taxon>Spermatophyta</taxon>
        <taxon>Magnoliopsida</taxon>
        <taxon>eudicotyledons</taxon>
        <taxon>Gunneridae</taxon>
        <taxon>Pentapetalae</taxon>
        <taxon>rosids</taxon>
        <taxon>malvids</taxon>
        <taxon>Malvales</taxon>
        <taxon>Malvaceae</taxon>
        <taxon>Malvoideae</taxon>
        <taxon>Hibiscus</taxon>
    </lineage>
</organism>
<evidence type="ECO:0000256" key="1">
    <source>
        <dbReference type="SAM" id="SignalP"/>
    </source>
</evidence>
<evidence type="ECO:0000313" key="2">
    <source>
        <dbReference type="EMBL" id="KAK9040333.1"/>
    </source>
</evidence>
<gene>
    <name evidence="2" type="ORF">V6N11_015502</name>
</gene>
<evidence type="ECO:0008006" key="4">
    <source>
        <dbReference type="Google" id="ProtNLM"/>
    </source>
</evidence>
<keyword evidence="1" id="KW-0732">Signal</keyword>
<dbReference type="EMBL" id="JBBPBN010000004">
    <property type="protein sequence ID" value="KAK9040333.1"/>
    <property type="molecule type" value="Genomic_DNA"/>
</dbReference>
<dbReference type="Proteomes" id="UP001396334">
    <property type="component" value="Unassembled WGS sequence"/>
</dbReference>
<protein>
    <recommendedName>
        <fullName evidence="4">Rapid ALkalinization Factor</fullName>
    </recommendedName>
</protein>
<keyword evidence="3" id="KW-1185">Reference proteome</keyword>
<evidence type="ECO:0000313" key="3">
    <source>
        <dbReference type="Proteomes" id="UP001396334"/>
    </source>
</evidence>
<accession>A0ABR2TS97</accession>
<name>A0ABR2TS97_9ROSI</name>
<feature type="signal peptide" evidence="1">
    <location>
        <begin position="1"/>
        <end position="33"/>
    </location>
</feature>
<reference evidence="2 3" key="1">
    <citation type="journal article" date="2024" name="G3 (Bethesda)">
        <title>Genome assembly of Hibiscus sabdariffa L. provides insights into metabolisms of medicinal natural products.</title>
        <authorList>
            <person name="Kim T."/>
        </authorList>
    </citation>
    <scope>NUCLEOTIDE SEQUENCE [LARGE SCALE GENOMIC DNA]</scope>
    <source>
        <strain evidence="2">TK-2024</strain>
        <tissue evidence="2">Old leaves</tissue>
    </source>
</reference>